<keyword evidence="2" id="KW-1185">Reference proteome</keyword>
<evidence type="ECO:0000313" key="1">
    <source>
        <dbReference type="EMBL" id="KAL2722816.1"/>
    </source>
</evidence>
<sequence>MEKRKEENTSEVVTQFTTTRCALRESVALFNIDKHYLSIDDRFRNSYRLSQLSQLKIMESIKQNITWVTSRNDVRSLVTKFSCIKIKIDHEIFKRNVTPNAEIDRSDDICKTKITSFIACKNLLRPLTRSFKKNLS</sequence>
<dbReference type="EMBL" id="JAUDFV010000141">
    <property type="protein sequence ID" value="KAL2722816.1"/>
    <property type="molecule type" value="Genomic_DNA"/>
</dbReference>
<proteinExistence type="predicted"/>
<evidence type="ECO:0000313" key="2">
    <source>
        <dbReference type="Proteomes" id="UP001607302"/>
    </source>
</evidence>
<feature type="non-terminal residue" evidence="1">
    <location>
        <position position="136"/>
    </location>
</feature>
<reference evidence="1 2" key="1">
    <citation type="journal article" date="2024" name="Ann. Entomol. Soc. Am.">
        <title>Genomic analyses of the southern and eastern yellowjacket wasps (Hymenoptera: Vespidae) reveal evolutionary signatures of social life.</title>
        <authorList>
            <person name="Catto M.A."/>
            <person name="Caine P.B."/>
            <person name="Orr S.E."/>
            <person name="Hunt B.G."/>
            <person name="Goodisman M.A.D."/>
        </authorList>
    </citation>
    <scope>NUCLEOTIDE SEQUENCE [LARGE SCALE GENOMIC DNA]</scope>
    <source>
        <strain evidence="1">233</strain>
        <tissue evidence="1">Head and thorax</tissue>
    </source>
</reference>
<gene>
    <name evidence="1" type="ORF">V1478_009679</name>
</gene>
<comment type="caution">
    <text evidence="1">The sequence shown here is derived from an EMBL/GenBank/DDBJ whole genome shotgun (WGS) entry which is preliminary data.</text>
</comment>
<dbReference type="AlphaFoldDB" id="A0ABD2AQC2"/>
<protein>
    <submittedName>
        <fullName evidence="1">Uncharacterized protein</fullName>
    </submittedName>
</protein>
<dbReference type="Proteomes" id="UP001607302">
    <property type="component" value="Unassembled WGS sequence"/>
</dbReference>
<name>A0ABD2AQC2_VESSQ</name>
<organism evidence="1 2">
    <name type="scientific">Vespula squamosa</name>
    <name type="common">Southern yellow jacket</name>
    <name type="synonym">Wasp</name>
    <dbReference type="NCBI Taxonomy" id="30214"/>
    <lineage>
        <taxon>Eukaryota</taxon>
        <taxon>Metazoa</taxon>
        <taxon>Ecdysozoa</taxon>
        <taxon>Arthropoda</taxon>
        <taxon>Hexapoda</taxon>
        <taxon>Insecta</taxon>
        <taxon>Pterygota</taxon>
        <taxon>Neoptera</taxon>
        <taxon>Endopterygota</taxon>
        <taxon>Hymenoptera</taxon>
        <taxon>Apocrita</taxon>
        <taxon>Aculeata</taxon>
        <taxon>Vespoidea</taxon>
        <taxon>Vespidae</taxon>
        <taxon>Vespinae</taxon>
        <taxon>Vespula</taxon>
    </lineage>
</organism>
<accession>A0ABD2AQC2</accession>